<dbReference type="PANTHER" id="PTHR30097:SF4">
    <property type="entry name" value="SLR6042 PROTEIN"/>
    <property type="match status" value="1"/>
</dbReference>
<gene>
    <name evidence="4" type="ORF">HNP60_000773</name>
</gene>
<accession>A0ABR6NBX7</accession>
<evidence type="ECO:0000313" key="4">
    <source>
        <dbReference type="EMBL" id="MBB5984799.1"/>
    </source>
</evidence>
<reference evidence="4 5" key="1">
    <citation type="submission" date="2020-08" db="EMBL/GenBank/DDBJ databases">
        <title>Exploring microbial biodiversity for novel pathways involved in the catabolism of aromatic compounds derived from lignin.</title>
        <authorList>
            <person name="Elkins J."/>
        </authorList>
    </citation>
    <scope>NUCLEOTIDE SEQUENCE [LARGE SCALE GENOMIC DNA]</scope>
    <source>
        <strain evidence="4 5">B1D3A</strain>
    </source>
</reference>
<dbReference type="NCBIfam" id="TIGR01730">
    <property type="entry name" value="RND_mfp"/>
    <property type="match status" value="1"/>
</dbReference>
<evidence type="ECO:0000259" key="3">
    <source>
        <dbReference type="Pfam" id="PF25975"/>
    </source>
</evidence>
<comment type="similarity">
    <text evidence="1">Belongs to the membrane fusion protein (MFP) (TC 8.A.1) family.</text>
</comment>
<dbReference type="Gene3D" id="2.40.30.170">
    <property type="match status" value="1"/>
</dbReference>
<proteinExistence type="inferred from homology"/>
<evidence type="ECO:0000313" key="5">
    <source>
        <dbReference type="Proteomes" id="UP001138540"/>
    </source>
</evidence>
<dbReference type="PANTHER" id="PTHR30097">
    <property type="entry name" value="CATION EFFLUX SYSTEM PROTEIN CUSB"/>
    <property type="match status" value="1"/>
</dbReference>
<feature type="domain" description="CzcB-like C-terminal circularly permuted SH3-like" evidence="3">
    <location>
        <begin position="303"/>
        <end position="356"/>
    </location>
</feature>
<dbReference type="EMBL" id="JACHKA010000001">
    <property type="protein sequence ID" value="MBB5984799.1"/>
    <property type="molecule type" value="Genomic_DNA"/>
</dbReference>
<dbReference type="Gene3D" id="2.40.420.20">
    <property type="match status" value="1"/>
</dbReference>
<dbReference type="Pfam" id="PF25975">
    <property type="entry name" value="CzcB_C"/>
    <property type="match status" value="1"/>
</dbReference>
<dbReference type="InterPro" id="IPR058649">
    <property type="entry name" value="CzcB_C"/>
</dbReference>
<dbReference type="InterPro" id="IPR051909">
    <property type="entry name" value="MFP_Cation_Efflux"/>
</dbReference>
<keyword evidence="2" id="KW-0813">Transport</keyword>
<keyword evidence="5" id="KW-1185">Reference proteome</keyword>
<dbReference type="Gene3D" id="1.10.287.470">
    <property type="entry name" value="Helix hairpin bin"/>
    <property type="match status" value="1"/>
</dbReference>
<dbReference type="RefSeq" id="WP_184150411.1">
    <property type="nucleotide sequence ID" value="NZ_JACHKA010000001.1"/>
</dbReference>
<dbReference type="SUPFAM" id="SSF111369">
    <property type="entry name" value="HlyD-like secretion proteins"/>
    <property type="match status" value="1"/>
</dbReference>
<dbReference type="InterPro" id="IPR006143">
    <property type="entry name" value="RND_pump_MFP"/>
</dbReference>
<dbReference type="Gene3D" id="2.40.50.100">
    <property type="match status" value="1"/>
</dbReference>
<comment type="caution">
    <text evidence="4">The sequence shown here is derived from an EMBL/GenBank/DDBJ whole genome shotgun (WGS) entry which is preliminary data.</text>
</comment>
<evidence type="ECO:0000256" key="1">
    <source>
        <dbReference type="ARBA" id="ARBA00009477"/>
    </source>
</evidence>
<organism evidence="4 5">
    <name type="scientific">Sphingobium lignivorans</name>
    <dbReference type="NCBI Taxonomy" id="2735886"/>
    <lineage>
        <taxon>Bacteria</taxon>
        <taxon>Pseudomonadati</taxon>
        <taxon>Pseudomonadota</taxon>
        <taxon>Alphaproteobacteria</taxon>
        <taxon>Sphingomonadales</taxon>
        <taxon>Sphingomonadaceae</taxon>
        <taxon>Sphingobium</taxon>
    </lineage>
</organism>
<dbReference type="Proteomes" id="UP001138540">
    <property type="component" value="Unassembled WGS sequence"/>
</dbReference>
<name>A0ABR6NBX7_9SPHN</name>
<sequence length="367" mass="37121">MLGSRLLPTLALLAALGGCSGNGSETAGNDAAAQDGPGAPAGILPLSAAEMDRIGVRFAAAETANDIPVATVPGTLAPPPNARVAVAAVIPGVVTRTLVVEGDMVRAGQPLAVVTARELFTLGAGIEQAAARVEVARASDRRLGQLAREGVIAGARADEARAALREAQAELNEQKRIVRLVNGSPGQGSYTLTAPIAGRITTASIQTGSPVSESTAAYVIDAASRYELTAQLPERLLGQVRTGMGVRLPGDIRGEITSVGTVLDPQTRSATLRARIPPGPGIVSGRALPVTILAPAPAGTFLVPAGAVLDVNGKPSLFVRTPQGVAVRAVSVGDQADGRVLIRAGLRPGEQIAVAGMSELKAIAGQD</sequence>
<protein>
    <submittedName>
        <fullName evidence="4">Cobalt-zinc-cadmium efflux system membrane fusion protein</fullName>
    </submittedName>
</protein>
<dbReference type="PROSITE" id="PS51257">
    <property type="entry name" value="PROKAR_LIPOPROTEIN"/>
    <property type="match status" value="1"/>
</dbReference>
<evidence type="ECO:0000256" key="2">
    <source>
        <dbReference type="ARBA" id="ARBA00022448"/>
    </source>
</evidence>